<dbReference type="CDD" id="cd02440">
    <property type="entry name" value="AdoMet_MTases"/>
    <property type="match status" value="1"/>
</dbReference>
<dbReference type="KEGG" id="ddn:DND132_2433"/>
<dbReference type="Gene3D" id="3.40.50.150">
    <property type="entry name" value="Vaccinia Virus protein VP39"/>
    <property type="match status" value="1"/>
</dbReference>
<dbReference type="InterPro" id="IPR041698">
    <property type="entry name" value="Methyltransf_25"/>
</dbReference>
<dbReference type="Pfam" id="PF13649">
    <property type="entry name" value="Methyltransf_25"/>
    <property type="match status" value="1"/>
</dbReference>
<evidence type="ECO:0000313" key="3">
    <source>
        <dbReference type="Proteomes" id="UP000007845"/>
    </source>
</evidence>
<dbReference type="eggNOG" id="COG2226">
    <property type="taxonomic scope" value="Bacteria"/>
</dbReference>
<keyword evidence="3" id="KW-1185">Reference proteome</keyword>
<dbReference type="GO" id="GO:0032259">
    <property type="term" value="P:methylation"/>
    <property type="evidence" value="ECO:0007669"/>
    <property type="project" value="UniProtKB-KW"/>
</dbReference>
<dbReference type="PANTHER" id="PTHR43591">
    <property type="entry name" value="METHYLTRANSFERASE"/>
    <property type="match status" value="1"/>
</dbReference>
<accession>F0JC63</accession>
<reference evidence="2 3" key="1">
    <citation type="journal article" date="2011" name="J. Bacteriol.">
        <title>Genome sequence of the mercury-methylating strain Desulfovibrio desulfuricans ND132.</title>
        <authorList>
            <person name="Brown S.D."/>
            <person name="Gilmour C.C."/>
            <person name="Kucken A.M."/>
            <person name="Wall J.D."/>
            <person name="Elias D.A."/>
            <person name="Brandt C.C."/>
            <person name="Podar M."/>
            <person name="Chertkov O."/>
            <person name="Held B."/>
            <person name="Bruce D.C."/>
            <person name="Detter J.C."/>
            <person name="Tapia R."/>
            <person name="Han C.S."/>
            <person name="Goodwin L.A."/>
            <person name="Cheng J.F."/>
            <person name="Pitluck S."/>
            <person name="Woyke T."/>
            <person name="Mikhailova N."/>
            <person name="Ivanova N.N."/>
            <person name="Han J."/>
            <person name="Lucas S."/>
            <person name="Lapidus A.L."/>
            <person name="Land M.L."/>
            <person name="Hauser L.J."/>
            <person name="Palumbo A.V."/>
        </authorList>
    </citation>
    <scope>NUCLEOTIDE SEQUENCE [LARGE SCALE GENOMIC DNA]</scope>
    <source>
        <strain evidence="2 3">ND132</strain>
    </source>
</reference>
<keyword evidence="2" id="KW-0489">Methyltransferase</keyword>
<dbReference type="STRING" id="641491.DND132_2433"/>
<organism evidence="2 3">
    <name type="scientific">Pseudodesulfovibrio mercurii</name>
    <dbReference type="NCBI Taxonomy" id="641491"/>
    <lineage>
        <taxon>Bacteria</taxon>
        <taxon>Pseudomonadati</taxon>
        <taxon>Thermodesulfobacteriota</taxon>
        <taxon>Desulfovibrionia</taxon>
        <taxon>Desulfovibrionales</taxon>
        <taxon>Desulfovibrionaceae</taxon>
    </lineage>
</organism>
<dbReference type="HOGENOM" id="CLU_1106654_0_0_7"/>
<protein>
    <submittedName>
        <fullName evidence="2">Methyltransferase type 11</fullName>
    </submittedName>
</protein>
<name>F0JC63_9BACT</name>
<proteinExistence type="predicted"/>
<gene>
    <name evidence="2" type="ORF">DND132_2433</name>
</gene>
<dbReference type="PANTHER" id="PTHR43591:SF24">
    <property type="entry name" value="2-METHOXY-6-POLYPRENYL-1,4-BENZOQUINOL METHYLASE, MITOCHONDRIAL"/>
    <property type="match status" value="1"/>
</dbReference>
<dbReference type="AlphaFoldDB" id="F0JC63"/>
<dbReference type="SUPFAM" id="SSF53335">
    <property type="entry name" value="S-adenosyl-L-methionine-dependent methyltransferases"/>
    <property type="match status" value="1"/>
</dbReference>
<dbReference type="InterPro" id="IPR029063">
    <property type="entry name" value="SAM-dependent_MTases_sf"/>
</dbReference>
<dbReference type="GO" id="GO:0008168">
    <property type="term" value="F:methyltransferase activity"/>
    <property type="evidence" value="ECO:0007669"/>
    <property type="project" value="UniProtKB-KW"/>
</dbReference>
<dbReference type="RefSeq" id="WP_014323062.1">
    <property type="nucleotide sequence ID" value="NC_016803.1"/>
</dbReference>
<evidence type="ECO:0000313" key="2">
    <source>
        <dbReference type="EMBL" id="EGB15636.1"/>
    </source>
</evidence>
<feature type="domain" description="Methyltransferase" evidence="1">
    <location>
        <begin position="60"/>
        <end position="152"/>
    </location>
</feature>
<evidence type="ECO:0000259" key="1">
    <source>
        <dbReference type="Pfam" id="PF13649"/>
    </source>
</evidence>
<sequence length="263" mass="29420">MMMDTDIDDATARGVARCLRAFADQLGPRDKALFERVYTPPLSRYGDRLQAIGFTGMDRVLDACCGFGQWTLRLAGLNRRVDGCDIAQVRADIVNALARDLGADNVEAVRSRLETLPYEDDTFDGVFCYVSLPCTPWKESLAEIYRVLKPGGRVYFTANGLGYFIQQWMEEPHKTVHRSPRFFTALTLQNTLEYEKSGKSPDMGQIVIERDEMRAHLEALGFTVAAMEDEGRIDLSGGAHPPVSFFPGQYHGLTCCYEVVAVK</sequence>
<dbReference type="Proteomes" id="UP000007845">
    <property type="component" value="Chromosome"/>
</dbReference>
<dbReference type="OrthoDB" id="262045at2"/>
<dbReference type="EMBL" id="CP003220">
    <property type="protein sequence ID" value="EGB15636.1"/>
    <property type="molecule type" value="Genomic_DNA"/>
</dbReference>
<keyword evidence="2" id="KW-0808">Transferase</keyword>